<evidence type="ECO:0000256" key="7">
    <source>
        <dbReference type="ARBA" id="ARBA00023136"/>
    </source>
</evidence>
<feature type="non-terminal residue" evidence="9">
    <location>
        <position position="1"/>
    </location>
</feature>
<feature type="transmembrane region" description="Helical" evidence="8">
    <location>
        <begin position="18"/>
        <end position="38"/>
    </location>
</feature>
<feature type="transmembrane region" description="Helical" evidence="8">
    <location>
        <begin position="83"/>
        <end position="106"/>
    </location>
</feature>
<reference evidence="9 10" key="1">
    <citation type="submission" date="2015-03" db="EMBL/GenBank/DDBJ databases">
        <authorList>
            <person name="Murphy D."/>
        </authorList>
    </citation>
    <scope>NUCLEOTIDE SEQUENCE [LARGE SCALE GENOMIC DNA]</scope>
    <source>
        <strain evidence="9 10">OL-4</strain>
    </source>
</reference>
<dbReference type="GO" id="GO:0008233">
    <property type="term" value="F:peptidase activity"/>
    <property type="evidence" value="ECO:0007669"/>
    <property type="project" value="UniProtKB-KW"/>
</dbReference>
<dbReference type="RefSeq" id="WP_046500025.1">
    <property type="nucleotide sequence ID" value="NZ_CGIH01000052.1"/>
</dbReference>
<dbReference type="GO" id="GO:0009372">
    <property type="term" value="P:quorum sensing"/>
    <property type="evidence" value="ECO:0007669"/>
    <property type="project" value="UniProtKB-KW"/>
</dbReference>
<evidence type="ECO:0000256" key="5">
    <source>
        <dbReference type="ARBA" id="ARBA00022801"/>
    </source>
</evidence>
<keyword evidence="4 8" id="KW-0812">Transmembrane</keyword>
<proteinExistence type="predicted"/>
<evidence type="ECO:0000256" key="2">
    <source>
        <dbReference type="ARBA" id="ARBA00022654"/>
    </source>
</evidence>
<dbReference type="GO" id="GO:0016020">
    <property type="term" value="C:membrane"/>
    <property type="evidence" value="ECO:0007669"/>
    <property type="project" value="InterPro"/>
</dbReference>
<sequence length="118" mass="13093">LLLGWGVYSFNAVLSPPVISVIVGLLFFISLAIIFKYAPGETENKPINNEAEREKFKKWSVAIMVAYGLILIIFSRLEVLNTLVLPMAVGIMAQAFTVSPAGYGFIHFIDWILDFPKG</sequence>
<keyword evidence="3" id="KW-0645">Protease</keyword>
<keyword evidence="5" id="KW-0378">Hydrolase</keyword>
<dbReference type="InterPro" id="IPR006741">
    <property type="entry name" value="AgrB"/>
</dbReference>
<keyword evidence="7 8" id="KW-0472">Membrane</keyword>
<keyword evidence="1" id="KW-1003">Cell membrane</keyword>
<gene>
    <name evidence="9" type="ORF">2719</name>
</gene>
<evidence type="ECO:0000256" key="3">
    <source>
        <dbReference type="ARBA" id="ARBA00022670"/>
    </source>
</evidence>
<evidence type="ECO:0000256" key="1">
    <source>
        <dbReference type="ARBA" id="ARBA00022475"/>
    </source>
</evidence>
<evidence type="ECO:0000313" key="10">
    <source>
        <dbReference type="Proteomes" id="UP000045545"/>
    </source>
</evidence>
<dbReference type="STRING" id="690567.2719"/>
<protein>
    <submittedName>
        <fullName evidence="9">Accessory gene regulator B</fullName>
    </submittedName>
</protein>
<name>A0A0E4GC48_9FIRM</name>
<keyword evidence="10" id="KW-1185">Reference proteome</keyword>
<keyword evidence="6 8" id="KW-1133">Transmembrane helix</keyword>
<keyword evidence="2" id="KW-0673">Quorum sensing</keyword>
<dbReference type="Proteomes" id="UP000045545">
    <property type="component" value="Unassembled WGS sequence"/>
</dbReference>
<evidence type="ECO:0000256" key="8">
    <source>
        <dbReference type="SAM" id="Phobius"/>
    </source>
</evidence>
<dbReference type="EMBL" id="CGIH01000052">
    <property type="protein sequence ID" value="CFY09625.1"/>
    <property type="molecule type" value="Genomic_DNA"/>
</dbReference>
<dbReference type="GO" id="GO:0006508">
    <property type="term" value="P:proteolysis"/>
    <property type="evidence" value="ECO:0007669"/>
    <property type="project" value="UniProtKB-KW"/>
</dbReference>
<evidence type="ECO:0000256" key="4">
    <source>
        <dbReference type="ARBA" id="ARBA00022692"/>
    </source>
</evidence>
<feature type="transmembrane region" description="Helical" evidence="8">
    <location>
        <begin position="59"/>
        <end position="77"/>
    </location>
</feature>
<evidence type="ECO:0000256" key="6">
    <source>
        <dbReference type="ARBA" id="ARBA00022989"/>
    </source>
</evidence>
<dbReference type="AlphaFoldDB" id="A0A0E4GC48"/>
<accession>A0A0E4GC48</accession>
<evidence type="ECO:0000313" key="9">
    <source>
        <dbReference type="EMBL" id="CFY09625.1"/>
    </source>
</evidence>
<organism evidence="9 10">
    <name type="scientific">Syntrophomonas zehnderi OL-4</name>
    <dbReference type="NCBI Taxonomy" id="690567"/>
    <lineage>
        <taxon>Bacteria</taxon>
        <taxon>Bacillati</taxon>
        <taxon>Bacillota</taxon>
        <taxon>Clostridia</taxon>
        <taxon>Eubacteriales</taxon>
        <taxon>Syntrophomonadaceae</taxon>
        <taxon>Syntrophomonas</taxon>
    </lineage>
</organism>
<dbReference type="Pfam" id="PF04647">
    <property type="entry name" value="AgrB"/>
    <property type="match status" value="1"/>
</dbReference>